<proteinExistence type="predicted"/>
<evidence type="ECO:0000313" key="1">
    <source>
        <dbReference type="EMBL" id="MFB6490387.1"/>
    </source>
</evidence>
<dbReference type="EMBL" id="JZWT02000008">
    <property type="protein sequence ID" value="MFB6490387.1"/>
    <property type="molecule type" value="Genomic_DNA"/>
</dbReference>
<dbReference type="Proteomes" id="UP000033636">
    <property type="component" value="Unassembled WGS sequence"/>
</dbReference>
<reference evidence="1" key="1">
    <citation type="submission" date="2024-07" db="EMBL/GenBank/DDBJ databases">
        <title>Metagenome and Metagenome-Assembled Genomes of Archaea from a hot spring from the geothermal field of Los Azufres, Mexico.</title>
        <authorList>
            <person name="Marin-Paredes R."/>
            <person name="Martinez-Romero E."/>
            <person name="Servin-Garciduenas L.E."/>
        </authorList>
    </citation>
    <scope>NUCLEOTIDE SEQUENCE</scope>
</reference>
<comment type="caution">
    <text evidence="1">The sequence shown here is derived from an EMBL/GenBank/DDBJ whole genome shotgun (WGS) entry which is preliminary data.</text>
</comment>
<evidence type="ECO:0000313" key="2">
    <source>
        <dbReference type="Proteomes" id="UP000033636"/>
    </source>
</evidence>
<gene>
    <name evidence="1" type="ORF">TU35_003915</name>
</gene>
<protein>
    <submittedName>
        <fullName evidence="1">Uncharacterized protein</fullName>
    </submittedName>
</protein>
<accession>A0ACC6V0D2</accession>
<name>A0ACC6V0D2_9CREN</name>
<organism evidence="1 2">
    <name type="scientific">Thermoproteus sp. AZ2</name>
    <dbReference type="NCBI Taxonomy" id="1609232"/>
    <lineage>
        <taxon>Archaea</taxon>
        <taxon>Thermoproteota</taxon>
        <taxon>Thermoprotei</taxon>
        <taxon>Thermoproteales</taxon>
        <taxon>Thermoproteaceae</taxon>
        <taxon>Thermoproteus</taxon>
    </lineage>
</organism>
<sequence>MDESLSTVMLVIAMFIVGLAIGLMPALFLKQAKPQPQAQIVIQGNGSAVTITASPSCPVYLNGSGAYTCTGKLNVAVSVNGSVSIG</sequence>